<dbReference type="Pfam" id="PF05013">
    <property type="entry name" value="FGase"/>
    <property type="match status" value="1"/>
</dbReference>
<evidence type="ECO:0000256" key="1">
    <source>
        <dbReference type="SAM" id="MobiDB-lite"/>
    </source>
</evidence>
<dbReference type="Proteomes" id="UP001597337">
    <property type="component" value="Unassembled WGS sequence"/>
</dbReference>
<name>A0ABW4Y5E5_9GAMM</name>
<evidence type="ECO:0000313" key="2">
    <source>
        <dbReference type="EMBL" id="MFD2110852.1"/>
    </source>
</evidence>
<organism evidence="2 3">
    <name type="scientific">Thiorhodococcus fuscus</name>
    <dbReference type="NCBI Taxonomy" id="527200"/>
    <lineage>
        <taxon>Bacteria</taxon>
        <taxon>Pseudomonadati</taxon>
        <taxon>Pseudomonadota</taxon>
        <taxon>Gammaproteobacteria</taxon>
        <taxon>Chromatiales</taxon>
        <taxon>Chromatiaceae</taxon>
        <taxon>Thiorhodococcus</taxon>
    </lineage>
</organism>
<dbReference type="EMBL" id="JBHUHX010000007">
    <property type="protein sequence ID" value="MFD2110852.1"/>
    <property type="molecule type" value="Genomic_DNA"/>
</dbReference>
<dbReference type="Gene3D" id="3.40.630.40">
    <property type="entry name" value="Zn-dependent exopeptidases"/>
    <property type="match status" value="1"/>
</dbReference>
<gene>
    <name evidence="2" type="ORF">ACFSJC_03245</name>
</gene>
<accession>A0ABW4Y5E5</accession>
<sequence>MSGDSAGGERLLDPDEPPAFERVNPHGTARLLLVCDHASNRIPKRLAGLGLASERLDEHIAWDPGAAAVARGLAERLDAPLILGGYSRLVVDLNRPLESPELIPERSDGVAIPGNRNLDQAARERRLAALFWPYHQAIAAWLDAHSDPVPCLLALHSFTPQLDGARRPWHIGIAHGRDPRLAKRLLRGLAVHEDLVVGDNFPYAIEDSHDYTLTRHGERRRLPHAMVEIRQDGVETPTQIEAWVNRLASLYASVGTLEERH</sequence>
<comment type="caution">
    <text evidence="2">The sequence shown here is derived from an EMBL/GenBank/DDBJ whole genome shotgun (WGS) entry which is preliminary data.</text>
</comment>
<dbReference type="PIRSF" id="PIRSF029730">
    <property type="entry name" value="UCP029730"/>
    <property type="match status" value="1"/>
</dbReference>
<dbReference type="InterPro" id="IPR007709">
    <property type="entry name" value="N-FG_amidohydro"/>
</dbReference>
<dbReference type="RefSeq" id="WP_386023143.1">
    <property type="nucleotide sequence ID" value="NZ_JBHUHX010000007.1"/>
</dbReference>
<evidence type="ECO:0000313" key="3">
    <source>
        <dbReference type="Proteomes" id="UP001597337"/>
    </source>
</evidence>
<protein>
    <submittedName>
        <fullName evidence="2">N-formylglutamate amidohydrolase</fullName>
    </submittedName>
</protein>
<feature type="region of interest" description="Disordered" evidence="1">
    <location>
        <begin position="1"/>
        <end position="23"/>
    </location>
</feature>
<keyword evidence="3" id="KW-1185">Reference proteome</keyword>
<dbReference type="InterPro" id="IPR011227">
    <property type="entry name" value="UCP029730"/>
</dbReference>
<reference evidence="3" key="1">
    <citation type="journal article" date="2019" name="Int. J. Syst. Evol. Microbiol.">
        <title>The Global Catalogue of Microorganisms (GCM) 10K type strain sequencing project: providing services to taxonomists for standard genome sequencing and annotation.</title>
        <authorList>
            <consortium name="The Broad Institute Genomics Platform"/>
            <consortium name="The Broad Institute Genome Sequencing Center for Infectious Disease"/>
            <person name="Wu L."/>
            <person name="Ma J."/>
        </authorList>
    </citation>
    <scope>NUCLEOTIDE SEQUENCE [LARGE SCALE GENOMIC DNA]</scope>
    <source>
        <strain evidence="3">KACC 12597</strain>
    </source>
</reference>
<dbReference type="SUPFAM" id="SSF53187">
    <property type="entry name" value="Zn-dependent exopeptidases"/>
    <property type="match status" value="1"/>
</dbReference>
<proteinExistence type="predicted"/>